<evidence type="ECO:0000256" key="1">
    <source>
        <dbReference type="SAM" id="MobiDB-lite"/>
    </source>
</evidence>
<evidence type="ECO:0000313" key="2">
    <source>
        <dbReference type="EMBL" id="TCU16146.1"/>
    </source>
</evidence>
<dbReference type="Proteomes" id="UP000295547">
    <property type="component" value="Unassembled WGS sequence"/>
</dbReference>
<comment type="caution">
    <text evidence="2">The sequence shown here is derived from an EMBL/GenBank/DDBJ whole genome shotgun (WGS) entry which is preliminary data.</text>
</comment>
<organism evidence="2 3">
    <name type="scientific">Rhizobium azibense</name>
    <dbReference type="NCBI Taxonomy" id="1136135"/>
    <lineage>
        <taxon>Bacteria</taxon>
        <taxon>Pseudomonadati</taxon>
        <taxon>Pseudomonadota</taxon>
        <taxon>Alphaproteobacteria</taxon>
        <taxon>Hyphomicrobiales</taxon>
        <taxon>Rhizobiaceae</taxon>
        <taxon>Rhizobium/Agrobacterium group</taxon>
        <taxon>Rhizobium</taxon>
    </lineage>
</organism>
<protein>
    <submittedName>
        <fullName evidence="2">Uncharacterized protein</fullName>
    </submittedName>
</protein>
<feature type="compositionally biased region" description="Polar residues" evidence="1">
    <location>
        <begin position="24"/>
        <end position="38"/>
    </location>
</feature>
<dbReference type="EMBL" id="SMBJ01000019">
    <property type="protein sequence ID" value="TCU16146.1"/>
    <property type="molecule type" value="Genomic_DNA"/>
</dbReference>
<accession>A0A4R3QDJ2</accession>
<feature type="region of interest" description="Disordered" evidence="1">
    <location>
        <begin position="1"/>
        <end position="38"/>
    </location>
</feature>
<evidence type="ECO:0000313" key="3">
    <source>
        <dbReference type="Proteomes" id="UP000295547"/>
    </source>
</evidence>
<keyword evidence="3" id="KW-1185">Reference proteome</keyword>
<proteinExistence type="predicted"/>
<feature type="compositionally biased region" description="Polar residues" evidence="1">
    <location>
        <begin position="1"/>
        <end position="16"/>
    </location>
</feature>
<feature type="region of interest" description="Disordered" evidence="1">
    <location>
        <begin position="76"/>
        <end position="109"/>
    </location>
</feature>
<dbReference type="AlphaFoldDB" id="A0A4R3QDJ2"/>
<sequence>MQLHQQRPNNIASRFNKSAAPHARQSTADEGENSEQLRQCSGKRVAVFRKAAHNGSAYAVRPAMTSAMRAVECSAGGKSSARGVPGMAGAPTPVTKRSPATVDGHHRPGDACALARKRTARAILSGRATRPIGTRLRTAVRSILPARSSSETIGMRT</sequence>
<gene>
    <name evidence="2" type="ORF">EV130_11910</name>
</gene>
<reference evidence="2 3" key="1">
    <citation type="submission" date="2019-03" db="EMBL/GenBank/DDBJ databases">
        <title>Genomic Encyclopedia of Type Strains, Phase IV (KMG-V): Genome sequencing to study the core and pangenomes of soil and plant-associated prokaryotes.</title>
        <authorList>
            <person name="Whitman W."/>
        </authorList>
    </citation>
    <scope>NUCLEOTIDE SEQUENCE [LARGE SCALE GENOMIC DNA]</scope>
    <source>
        <strain evidence="2 3">Gr42</strain>
    </source>
</reference>
<name>A0A4R3QDJ2_9HYPH</name>